<gene>
    <name evidence="1" type="ORF">ERS075579_04759</name>
</gene>
<dbReference type="EMBL" id="CSWP01000012">
    <property type="protein sequence ID" value="CPV70302.1"/>
    <property type="molecule type" value="Genomic_DNA"/>
</dbReference>
<accession>A0A0U0ZW22</accession>
<evidence type="ECO:0000313" key="2">
    <source>
        <dbReference type="Proteomes" id="UP000045782"/>
    </source>
</evidence>
<sequence length="52" mass="5803">MAASNARRHPAELTSDRLADASERWNDKFTGEELDMIGRLRFALDEIAAGAR</sequence>
<dbReference type="AlphaFoldDB" id="A0A0U0ZW22"/>
<dbReference type="Proteomes" id="UP000045782">
    <property type="component" value="Unassembled WGS sequence"/>
</dbReference>
<reference evidence="1 2" key="1">
    <citation type="submission" date="2015-03" db="EMBL/GenBank/DDBJ databases">
        <authorList>
            <person name="Murphy D."/>
        </authorList>
    </citation>
    <scope>NUCLEOTIDE SEQUENCE [LARGE SCALE GENOMIC DNA]</scope>
    <source>
        <strain evidence="1 2">PAP088</strain>
    </source>
</reference>
<organism evidence="1 2">
    <name type="scientific">Mycobacteroides abscessus</name>
    <dbReference type="NCBI Taxonomy" id="36809"/>
    <lineage>
        <taxon>Bacteria</taxon>
        <taxon>Bacillati</taxon>
        <taxon>Actinomycetota</taxon>
        <taxon>Actinomycetes</taxon>
        <taxon>Mycobacteriales</taxon>
        <taxon>Mycobacteriaceae</taxon>
        <taxon>Mycobacteroides</taxon>
    </lineage>
</organism>
<evidence type="ECO:0000313" key="1">
    <source>
        <dbReference type="EMBL" id="CPV70302.1"/>
    </source>
</evidence>
<dbReference type="RefSeq" id="WP_153995323.1">
    <property type="nucleotide sequence ID" value="NZ_CP014951.1"/>
</dbReference>
<proteinExistence type="predicted"/>
<protein>
    <submittedName>
        <fullName evidence="1">Uncharacterized protein</fullName>
    </submittedName>
</protein>
<name>A0A0U0ZW22_9MYCO</name>